<dbReference type="InterPro" id="IPR050808">
    <property type="entry name" value="Phage_Integrase"/>
</dbReference>
<evidence type="ECO:0000256" key="2">
    <source>
        <dbReference type="ARBA" id="ARBA00022908"/>
    </source>
</evidence>
<dbReference type="SUPFAM" id="SSF56349">
    <property type="entry name" value="DNA breaking-rejoining enzymes"/>
    <property type="match status" value="1"/>
</dbReference>
<comment type="function">
    <text evidence="6">Integrase is necessary for integration of the phage into the host genome by site-specific recombination. In conjunction with excisionase, integrase is also necessary for excision of the prophage from the host genome.</text>
</comment>
<evidence type="ECO:0000313" key="8">
    <source>
        <dbReference type="EMBL" id="CAB4163553.1"/>
    </source>
</evidence>
<dbReference type="GO" id="GO:0075713">
    <property type="term" value="P:establishment of integrated proviral latency"/>
    <property type="evidence" value="ECO:0007669"/>
    <property type="project" value="UniProtKB-KW"/>
</dbReference>
<evidence type="ECO:0000256" key="6">
    <source>
        <dbReference type="ARBA" id="ARBA00049605"/>
    </source>
</evidence>
<dbReference type="PANTHER" id="PTHR30629">
    <property type="entry name" value="PROPHAGE INTEGRASE"/>
    <property type="match status" value="1"/>
</dbReference>
<keyword evidence="5" id="KW-1160">Virus entry into host cell</keyword>
<dbReference type="GO" id="GO:0015074">
    <property type="term" value="P:DNA integration"/>
    <property type="evidence" value="ECO:0007669"/>
    <property type="project" value="UniProtKB-KW"/>
</dbReference>
<gene>
    <name evidence="8" type="ORF">UFOVP806_26</name>
</gene>
<keyword evidence="2" id="KW-0229">DNA integration</keyword>
<feature type="domain" description="Tyr recombinase" evidence="7">
    <location>
        <begin position="191"/>
        <end position="366"/>
    </location>
</feature>
<reference evidence="8" key="1">
    <citation type="submission" date="2020-04" db="EMBL/GenBank/DDBJ databases">
        <authorList>
            <person name="Chiriac C."/>
            <person name="Salcher M."/>
            <person name="Ghai R."/>
            <person name="Kavagutti S V."/>
        </authorList>
    </citation>
    <scope>NUCLEOTIDE SEQUENCE</scope>
</reference>
<sequence length="366" mass="41122">MEKKSLAMIAKMVHVTVLTPTHNTMARHASHPRLAANPLGYYSIFWTDNGRSKRKSTGTKDLAEAELKFSEWLRHRRVPNVVGKDWNISELLDIYFQEQIEDGPSHERTAIIVATLKRAFGTASPDTLDASAILRYGRERAQGLHGKRAANDSTVRRELTVLIACLNHAVRQRRMQAASFPHIERPSDGEARDVVIPMDHLAAILDTPNSRLKNFITIAYETASRRAAVESLCWRQVDLERALIDFSDGKTRSVKRRVAVPMSTKLLEHMKSLRSMIGGTRGGYILGTNDSIYPAWIARMEHLAKTTGNKAFLDYNPHDLRRTWATNAARRGVSLFNIAGILGDSVAVVTKHYAKHHPDYLRGAVE</sequence>
<dbReference type="GO" id="GO:0006310">
    <property type="term" value="P:DNA recombination"/>
    <property type="evidence" value="ECO:0007669"/>
    <property type="project" value="UniProtKB-KW"/>
</dbReference>
<keyword evidence="4" id="KW-1179">Viral genome integration</keyword>
<dbReference type="PROSITE" id="PS51898">
    <property type="entry name" value="TYR_RECOMBINASE"/>
    <property type="match status" value="1"/>
</dbReference>
<evidence type="ECO:0000259" key="7">
    <source>
        <dbReference type="PROSITE" id="PS51898"/>
    </source>
</evidence>
<comment type="similarity">
    <text evidence="1">Belongs to the 'phage' integrase family.</text>
</comment>
<dbReference type="EMBL" id="LR796750">
    <property type="protein sequence ID" value="CAB4163553.1"/>
    <property type="molecule type" value="Genomic_DNA"/>
</dbReference>
<evidence type="ECO:0000256" key="3">
    <source>
        <dbReference type="ARBA" id="ARBA00023172"/>
    </source>
</evidence>
<dbReference type="Pfam" id="PF00589">
    <property type="entry name" value="Phage_integrase"/>
    <property type="match status" value="1"/>
</dbReference>
<dbReference type="InterPro" id="IPR002104">
    <property type="entry name" value="Integrase_catalytic"/>
</dbReference>
<dbReference type="InterPro" id="IPR013762">
    <property type="entry name" value="Integrase-like_cat_sf"/>
</dbReference>
<accession>A0A6J5NWX9</accession>
<dbReference type="GO" id="GO:0003677">
    <property type="term" value="F:DNA binding"/>
    <property type="evidence" value="ECO:0007669"/>
    <property type="project" value="InterPro"/>
</dbReference>
<organism evidence="8">
    <name type="scientific">uncultured Caudovirales phage</name>
    <dbReference type="NCBI Taxonomy" id="2100421"/>
    <lineage>
        <taxon>Viruses</taxon>
        <taxon>Duplodnaviria</taxon>
        <taxon>Heunggongvirae</taxon>
        <taxon>Uroviricota</taxon>
        <taxon>Caudoviricetes</taxon>
        <taxon>Peduoviridae</taxon>
        <taxon>Maltschvirus</taxon>
        <taxon>Maltschvirus maltsch</taxon>
    </lineage>
</organism>
<name>A0A6J5NWX9_9CAUD</name>
<proteinExistence type="inferred from homology"/>
<dbReference type="Gene3D" id="1.10.443.10">
    <property type="entry name" value="Intergrase catalytic core"/>
    <property type="match status" value="1"/>
</dbReference>
<protein>
    <submittedName>
        <fullName evidence="8">XerC Integrase</fullName>
    </submittedName>
</protein>
<evidence type="ECO:0000256" key="4">
    <source>
        <dbReference type="ARBA" id="ARBA00023195"/>
    </source>
</evidence>
<dbReference type="GO" id="GO:0046718">
    <property type="term" value="P:symbiont entry into host cell"/>
    <property type="evidence" value="ECO:0007669"/>
    <property type="project" value="UniProtKB-KW"/>
</dbReference>
<dbReference type="GO" id="GO:0044826">
    <property type="term" value="P:viral genome integration into host DNA"/>
    <property type="evidence" value="ECO:0007669"/>
    <property type="project" value="UniProtKB-KW"/>
</dbReference>
<evidence type="ECO:0000256" key="1">
    <source>
        <dbReference type="ARBA" id="ARBA00008857"/>
    </source>
</evidence>
<dbReference type="InterPro" id="IPR011010">
    <property type="entry name" value="DNA_brk_join_enz"/>
</dbReference>
<evidence type="ECO:0000256" key="5">
    <source>
        <dbReference type="ARBA" id="ARBA00023296"/>
    </source>
</evidence>
<keyword evidence="3" id="KW-0233">DNA recombination</keyword>
<dbReference type="PANTHER" id="PTHR30629:SF2">
    <property type="entry name" value="PROPHAGE INTEGRASE INTS-RELATED"/>
    <property type="match status" value="1"/>
</dbReference>